<name>A0ABD2B6M4_VESMC</name>
<dbReference type="EMBL" id="JAYRBN010000100">
    <property type="protein sequence ID" value="KAL2728362.1"/>
    <property type="molecule type" value="Genomic_DNA"/>
</dbReference>
<evidence type="ECO:0000313" key="2">
    <source>
        <dbReference type="Proteomes" id="UP001607303"/>
    </source>
</evidence>
<evidence type="ECO:0000313" key="1">
    <source>
        <dbReference type="EMBL" id="KAL2728362.1"/>
    </source>
</evidence>
<dbReference type="Proteomes" id="UP001607303">
    <property type="component" value="Unassembled WGS sequence"/>
</dbReference>
<reference evidence="1 2" key="1">
    <citation type="journal article" date="2024" name="Ann. Entomol. Soc. Am.">
        <title>Genomic analyses of the southern and eastern yellowjacket wasps (Hymenoptera: Vespidae) reveal evolutionary signatures of social life.</title>
        <authorList>
            <person name="Catto M.A."/>
            <person name="Caine P.B."/>
            <person name="Orr S.E."/>
            <person name="Hunt B.G."/>
            <person name="Goodisman M.A.D."/>
        </authorList>
    </citation>
    <scope>NUCLEOTIDE SEQUENCE [LARGE SCALE GENOMIC DNA]</scope>
    <source>
        <strain evidence="1">232</strain>
        <tissue evidence="1">Head and thorax</tissue>
    </source>
</reference>
<proteinExistence type="predicted"/>
<accession>A0ABD2B6M4</accession>
<comment type="caution">
    <text evidence="1">The sequence shown here is derived from an EMBL/GenBank/DDBJ whole genome shotgun (WGS) entry which is preliminary data.</text>
</comment>
<dbReference type="AlphaFoldDB" id="A0ABD2B6M4"/>
<sequence length="113" mass="12786">MMDTSASLGRMRGIASTNLDLIDGDLTVDRAKGTGNVTAWKRNIIEHSIASKERLSWKPPVTRFREIPALAWRRFDTPRGEVIFTRIVFPGGKKETGREGHDVTYFPDISYYA</sequence>
<keyword evidence="2" id="KW-1185">Reference proteome</keyword>
<protein>
    <submittedName>
        <fullName evidence="1">Uncharacterized protein</fullName>
    </submittedName>
</protein>
<gene>
    <name evidence="1" type="ORF">V1477_017638</name>
</gene>
<organism evidence="1 2">
    <name type="scientific">Vespula maculifrons</name>
    <name type="common">Eastern yellow jacket</name>
    <name type="synonym">Wasp</name>
    <dbReference type="NCBI Taxonomy" id="7453"/>
    <lineage>
        <taxon>Eukaryota</taxon>
        <taxon>Metazoa</taxon>
        <taxon>Ecdysozoa</taxon>
        <taxon>Arthropoda</taxon>
        <taxon>Hexapoda</taxon>
        <taxon>Insecta</taxon>
        <taxon>Pterygota</taxon>
        <taxon>Neoptera</taxon>
        <taxon>Endopterygota</taxon>
        <taxon>Hymenoptera</taxon>
        <taxon>Apocrita</taxon>
        <taxon>Aculeata</taxon>
        <taxon>Vespoidea</taxon>
        <taxon>Vespidae</taxon>
        <taxon>Vespinae</taxon>
        <taxon>Vespula</taxon>
    </lineage>
</organism>